<sequence length="74" mass="8378">MGLSRETSPYTTDNVHRACSSGFRKKRQVPMTGCLALKREEDDTVVVEKAKVQEIIMSKTTLMQEHLTSIHKIS</sequence>
<reference evidence="2" key="1">
    <citation type="submission" date="2022-11" db="UniProtKB">
        <authorList>
            <consortium name="WormBaseParasite"/>
        </authorList>
    </citation>
    <scope>IDENTIFICATION</scope>
</reference>
<dbReference type="WBParaSite" id="nRc.2.0.1.t46616-RA">
    <property type="protein sequence ID" value="nRc.2.0.1.t46616-RA"/>
    <property type="gene ID" value="nRc.2.0.1.g46616"/>
</dbReference>
<evidence type="ECO:0000313" key="1">
    <source>
        <dbReference type="Proteomes" id="UP000887565"/>
    </source>
</evidence>
<name>A0A915LA33_ROMCU</name>
<keyword evidence="1" id="KW-1185">Reference proteome</keyword>
<dbReference type="Proteomes" id="UP000887565">
    <property type="component" value="Unplaced"/>
</dbReference>
<evidence type="ECO:0000313" key="2">
    <source>
        <dbReference type="WBParaSite" id="nRc.2.0.1.t46616-RA"/>
    </source>
</evidence>
<proteinExistence type="predicted"/>
<dbReference type="AlphaFoldDB" id="A0A915LA33"/>
<accession>A0A915LA33</accession>
<protein>
    <submittedName>
        <fullName evidence="2">Uncharacterized protein</fullName>
    </submittedName>
</protein>
<organism evidence="1 2">
    <name type="scientific">Romanomermis culicivorax</name>
    <name type="common">Nematode worm</name>
    <dbReference type="NCBI Taxonomy" id="13658"/>
    <lineage>
        <taxon>Eukaryota</taxon>
        <taxon>Metazoa</taxon>
        <taxon>Ecdysozoa</taxon>
        <taxon>Nematoda</taxon>
        <taxon>Enoplea</taxon>
        <taxon>Dorylaimia</taxon>
        <taxon>Mermithida</taxon>
        <taxon>Mermithoidea</taxon>
        <taxon>Mermithidae</taxon>
        <taxon>Romanomermis</taxon>
    </lineage>
</organism>